<dbReference type="InterPro" id="IPR007492">
    <property type="entry name" value="LytTR_DNA-bd_dom"/>
</dbReference>
<protein>
    <recommendedName>
        <fullName evidence="1">HTH LytTR-type domain-containing protein</fullName>
    </recommendedName>
</protein>
<gene>
    <name evidence="2" type="ORF">JCM15548_14649</name>
</gene>
<evidence type="ECO:0000313" key="2">
    <source>
        <dbReference type="EMBL" id="GAO27797.1"/>
    </source>
</evidence>
<dbReference type="Gene3D" id="2.40.50.1020">
    <property type="entry name" value="LytTr DNA-binding domain"/>
    <property type="match status" value="1"/>
</dbReference>
<reference evidence="2 3" key="1">
    <citation type="journal article" date="2015" name="Microbes Environ.">
        <title>Distribution and evolution of nitrogen fixation genes in the phylum bacteroidetes.</title>
        <authorList>
            <person name="Inoue J."/>
            <person name="Oshima K."/>
            <person name="Suda W."/>
            <person name="Sakamoto M."/>
            <person name="Iino T."/>
            <person name="Noda S."/>
            <person name="Hongoh Y."/>
            <person name="Hattori M."/>
            <person name="Ohkuma M."/>
        </authorList>
    </citation>
    <scope>NUCLEOTIDE SEQUENCE [LARGE SCALE GENOMIC DNA]</scope>
    <source>
        <strain evidence="2">JCM 15548</strain>
    </source>
</reference>
<accession>A0A0E9LQA6</accession>
<proteinExistence type="predicted"/>
<dbReference type="GO" id="GO:0003677">
    <property type="term" value="F:DNA binding"/>
    <property type="evidence" value="ECO:0007669"/>
    <property type="project" value="InterPro"/>
</dbReference>
<dbReference type="RefSeq" id="WP_062128863.1">
    <property type="nucleotide sequence ID" value="NZ_BAZW01000102.1"/>
</dbReference>
<dbReference type="Pfam" id="PF04397">
    <property type="entry name" value="LytTR"/>
    <property type="match status" value="1"/>
</dbReference>
<dbReference type="AlphaFoldDB" id="A0A0E9LQA6"/>
<dbReference type="SMART" id="SM00850">
    <property type="entry name" value="LytTR"/>
    <property type="match status" value="1"/>
</dbReference>
<evidence type="ECO:0000313" key="3">
    <source>
        <dbReference type="Proteomes" id="UP000032900"/>
    </source>
</evidence>
<feature type="domain" description="HTH LytTR-type" evidence="1">
    <location>
        <begin position="10"/>
        <end position="106"/>
    </location>
</feature>
<dbReference type="STRING" id="1236989.JCM15548_14649"/>
<keyword evidence="3" id="KW-1185">Reference proteome</keyword>
<dbReference type="Proteomes" id="UP000032900">
    <property type="component" value="Unassembled WGS sequence"/>
</dbReference>
<organism evidence="2 3">
    <name type="scientific">Geofilum rubicundum JCM 15548</name>
    <dbReference type="NCBI Taxonomy" id="1236989"/>
    <lineage>
        <taxon>Bacteria</taxon>
        <taxon>Pseudomonadati</taxon>
        <taxon>Bacteroidota</taxon>
        <taxon>Bacteroidia</taxon>
        <taxon>Marinilabiliales</taxon>
        <taxon>Marinilabiliaceae</taxon>
        <taxon>Geofilum</taxon>
    </lineage>
</organism>
<evidence type="ECO:0000259" key="1">
    <source>
        <dbReference type="SMART" id="SM00850"/>
    </source>
</evidence>
<name>A0A0E9LQA6_9BACT</name>
<dbReference type="EMBL" id="BAZW01000102">
    <property type="protein sequence ID" value="GAO27797.1"/>
    <property type="molecule type" value="Genomic_DNA"/>
</dbReference>
<sequence length="110" mass="12887">MEKLVLKGSDFLLFVNISNILYCKGDRQSTRFFLVNEPPVEVHQGIHYYQDILPAGIFIQSSRGTLINIKHVDSIRTAWPRYVELSNKQRLPLAYSRRNYAMEMIQRLQS</sequence>
<dbReference type="OrthoDB" id="2168082at2"/>
<comment type="caution">
    <text evidence="2">The sequence shown here is derived from an EMBL/GenBank/DDBJ whole genome shotgun (WGS) entry which is preliminary data.</text>
</comment>